<accession>A0A4P6DV79</accession>
<gene>
    <name evidence="1" type="ORF">ESN35_06540</name>
</gene>
<evidence type="ECO:0000313" key="2">
    <source>
        <dbReference type="Proteomes" id="UP000293589"/>
    </source>
</evidence>
<sequence length="353" mass="38226">MATPDTTILSPDQATALVRGAFDGTSNSLPLNDVLPNTSNAEGLQVSWEANTRVEDDEMPFSAFDAEAPYGKTTGAGATKMLKLIPLRKRMRTTEMDIIMNRGNSADWQRDKLTEYFQQLGTEAAFRLERARADTIVNAKLDISENGLKGVSYDFERAASLEATLNTGKKWSDSTVNPIKDVKAWKDKIKAVDGDKPTLMLTTTTVMDALAENPFIIKFAATTEPDLERPQVAYQNVINVFKQYAGVTPVTVDDQYDAYLRTQRIKFKGGVETFFPENTVILLPGAGGGLGETAIGPTAETSITGYDIAGLGNGFIGAVFSSIGNQPGYEAYVTGTGLPVLRMANSTFKATVM</sequence>
<dbReference type="EMBL" id="CP035464">
    <property type="protein sequence ID" value="QAY33097.1"/>
    <property type="molecule type" value="Genomic_DNA"/>
</dbReference>
<dbReference type="AlphaFoldDB" id="A0A4P6DV79"/>
<proteinExistence type="predicted"/>
<dbReference type="InterPro" id="IPR005564">
    <property type="entry name" value="Major_capsid_GpE"/>
</dbReference>
<reference evidence="1 2" key="1">
    <citation type="submission" date="2019-01" db="EMBL/GenBank/DDBJ databases">
        <title>Complete genome sequence of Bifidobacterium gallinarum CACC 514.</title>
        <authorList>
            <person name="Jung M."/>
        </authorList>
    </citation>
    <scope>NUCLEOTIDE SEQUENCE [LARGE SCALE GENOMIC DNA]</scope>
    <source>
        <strain evidence="1 2">CACC 514</strain>
    </source>
</reference>
<dbReference type="Gene3D" id="3.90.1690.10">
    <property type="entry name" value="phage-related protein like domain"/>
    <property type="match status" value="1"/>
</dbReference>
<organism evidence="1 2">
    <name type="scientific">Bifidobacterium pullorum subsp. gallinarum</name>
    <dbReference type="NCBI Taxonomy" id="78344"/>
    <lineage>
        <taxon>Bacteria</taxon>
        <taxon>Bacillati</taxon>
        <taxon>Actinomycetota</taxon>
        <taxon>Actinomycetes</taxon>
        <taxon>Bifidobacteriales</taxon>
        <taxon>Bifidobacteriaceae</taxon>
        <taxon>Bifidobacterium</taxon>
    </lineage>
</organism>
<dbReference type="InterPro" id="IPR053738">
    <property type="entry name" value="Lambda_capsid_assembly"/>
</dbReference>
<name>A0A4P6DV79_9BIFI</name>
<dbReference type="KEGG" id="bgx:ESN35_06540"/>
<evidence type="ECO:0000313" key="1">
    <source>
        <dbReference type="EMBL" id="QAY33097.1"/>
    </source>
</evidence>
<dbReference type="RefSeq" id="WP_129237575.1">
    <property type="nucleotide sequence ID" value="NZ_CP035464.1"/>
</dbReference>
<protein>
    <submittedName>
        <fullName evidence="1">Major capsid protein E</fullName>
    </submittedName>
</protein>
<dbReference type="Proteomes" id="UP000293589">
    <property type="component" value="Chromosome"/>
</dbReference>
<dbReference type="Pfam" id="PF03864">
    <property type="entry name" value="Phage_cap_E"/>
    <property type="match status" value="1"/>
</dbReference>